<dbReference type="SFLD" id="SFLDS00028">
    <property type="entry name" value="Proline_Racemase"/>
    <property type="match status" value="1"/>
</dbReference>
<dbReference type="Proteomes" id="UP001236014">
    <property type="component" value="Chromosome"/>
</dbReference>
<evidence type="ECO:0000313" key="2">
    <source>
        <dbReference type="EMBL" id="WIX77488.1"/>
    </source>
</evidence>
<protein>
    <submittedName>
        <fullName evidence="2">Proline racemase family protein</fullName>
    </submittedName>
</protein>
<dbReference type="EMBL" id="CP127294">
    <property type="protein sequence ID" value="WIX77488.1"/>
    <property type="molecule type" value="Genomic_DNA"/>
</dbReference>
<name>A0A9Y2IFM6_9PSEU</name>
<evidence type="ECO:0000313" key="3">
    <source>
        <dbReference type="Proteomes" id="UP001236014"/>
    </source>
</evidence>
<dbReference type="SUPFAM" id="SSF54506">
    <property type="entry name" value="Diaminopimelate epimerase-like"/>
    <property type="match status" value="1"/>
</dbReference>
<dbReference type="AlphaFoldDB" id="A0A9Y2IFM6"/>
<dbReference type="PIRSF" id="PIRSF029792">
    <property type="entry name" value="Pro_racemase"/>
    <property type="match status" value="1"/>
</dbReference>
<comment type="similarity">
    <text evidence="1">Belongs to the proline racemase family.</text>
</comment>
<proteinExistence type="inferred from homology"/>
<reference evidence="2 3" key="1">
    <citation type="submission" date="2023-06" db="EMBL/GenBank/DDBJ databases">
        <authorList>
            <person name="Oyuntsetseg B."/>
            <person name="Kim S.B."/>
        </authorList>
    </citation>
    <scope>NUCLEOTIDE SEQUENCE [LARGE SCALE GENOMIC DNA]</scope>
    <source>
        <strain evidence="2 3">2-15</strain>
    </source>
</reference>
<evidence type="ECO:0000256" key="1">
    <source>
        <dbReference type="ARBA" id="ARBA00007529"/>
    </source>
</evidence>
<keyword evidence="3" id="KW-1185">Reference proteome</keyword>
<dbReference type="InterPro" id="IPR008794">
    <property type="entry name" value="Pro_racemase_fam"/>
</dbReference>
<dbReference type="RefSeq" id="WP_285968229.1">
    <property type="nucleotide sequence ID" value="NZ_CP127294.1"/>
</dbReference>
<sequence>MTVTDYHTAGEPFRIVTGGAPEIPGTTVLERREVACSTPAIDAVRELLVREPRGHSAMYGCFLVPPQTAGSLFGVLFWHREGYSTACGHGTIALGAWAVRTGRVEAAADGVTEVPMDVPSGRVTAAVTCEGGEVRKVAFRNVDTTVLSRGVEVSTKSGPVSVDLAYSGAIYACVPASAFGLEVVPEHHTELVAAGREVKAALSGTLWARYAADSRLGGVYGVILYDDLGDTATGPHQRNVTVFADGQVDRSPCGSGTSARLALLAAEGRLREGDVLTHGSIIGTTFTGRILPTGGTGTDGGVATEIEGTAHLAGESVFTLDPADELGTGFTLR</sequence>
<dbReference type="FunFam" id="3.10.310.10:FF:000003">
    <property type="entry name" value="Proline racemase"/>
    <property type="match status" value="1"/>
</dbReference>
<organism evidence="2 3">
    <name type="scientific">Amycolatopsis carbonis</name>
    <dbReference type="NCBI Taxonomy" id="715471"/>
    <lineage>
        <taxon>Bacteria</taxon>
        <taxon>Bacillati</taxon>
        <taxon>Actinomycetota</taxon>
        <taxon>Actinomycetes</taxon>
        <taxon>Pseudonocardiales</taxon>
        <taxon>Pseudonocardiaceae</taxon>
        <taxon>Amycolatopsis</taxon>
    </lineage>
</organism>
<dbReference type="Gene3D" id="3.10.310.10">
    <property type="entry name" value="Diaminopimelate Epimerase, Chain A, domain 1"/>
    <property type="match status" value="2"/>
</dbReference>
<accession>A0A9Y2IFM6</accession>
<dbReference type="KEGG" id="acab:QRX50_39780"/>
<gene>
    <name evidence="2" type="ORF">QRX50_39780</name>
</gene>
<dbReference type="PANTHER" id="PTHR33442">
    <property type="entry name" value="TRANS-3-HYDROXY-L-PROLINE DEHYDRATASE"/>
    <property type="match status" value="1"/>
</dbReference>
<dbReference type="Pfam" id="PF05544">
    <property type="entry name" value="Pro_racemase"/>
    <property type="match status" value="1"/>
</dbReference>
<dbReference type="PANTHER" id="PTHR33442:SF1">
    <property type="entry name" value="TRANS-3-HYDROXY-L-PROLINE DEHYDRATASE"/>
    <property type="match status" value="1"/>
</dbReference>